<keyword evidence="3" id="KW-1133">Transmembrane helix</keyword>
<sequence length="1016" mass="111303">MSFQAISSLSQGDQLLFNKYGRGETVPLPHHTITDAFQAVASAYPHATAVRECFDSERTLTYAELDARSNVIANYLVQNHGVGPGQRVICVYSRSVEMCAFIFGVLKAGAQYVPIDGAVMVEASLRHVIYDSGASVVLCFSSFKDKVERSMPAGSSANVVAFDAADSIWTTGNTQRLNVDIQPQDGAYVIYTSGTTGKPKGVDCSHMNLCNTLLNEPGKLGITVGTEVACVLMLSFDLCAWEILGTLMNGGTLNLRGPSRRGGDREIWNACLGRVDVAISTPTGAQKYFPKRSEFPNIKTIVVGGEPCPVSLAEEWSPHVNFYNICGPTEITILNTAQLHEPGTKLTIGKPIPNTNVYILDESLNPVRIGEIGLMWVGGLSVSRGYVNLPDLTAQRYRPDKFASDGSMMFNTGDLGRWLGNGELEPLGRRDDQVKIKGFRVELDGVSATIEAFPGVEKAAAIKIGEVLWGFYSGATMVDEVALKAHLATRLNHYALPSKLVHMTSMPMTPGGKIDKRTLKELGEANEAEITKPVQDIPTPPPTVYSQETTVGLYKPETVEKSLERGSITEMESVNEKEIELPAKNGFHGERWFRHKALSAYRKLFIIIFSINLVGFIVMLVNAPSEGLPVNNLATAVAANLLTSVLFRQEYVVNFVFWLATRCPTSAPLWIRRHLARCYHMGGIHSGAAVTATLWWVIFAVQSTIYFVQGSEKYPINPATVGLTFTILALLNAILVMAYPTIRPKFHDQFEWTHRFAGWTTLALVWAHIVVSTASLTPAGVPLGGELLRSPAIWLVSLTTLSIAAPWIRLRKVNVVVEPLSKHAVRLYFDFCTPPPGRAVRITDNPMREWHAFATVTEPDKPGFSIVVSRAGDWTGRTIENPPTRIWTRGVPASGVLRMAPLFNKIVLVATGSGIGPCLPVIMAKKVPCRIFWSTPAPEKTFGRKIIDAIYDTDPEAVVWNTREQGRPNMALEAYKLYKSSGAECVCIISNGPVTSKLVYDLETRGVPAFGPIWDS</sequence>
<organism evidence="5 6">
    <name type="scientific">Diaporthe ampelina</name>
    <dbReference type="NCBI Taxonomy" id="1214573"/>
    <lineage>
        <taxon>Eukaryota</taxon>
        <taxon>Fungi</taxon>
        <taxon>Dikarya</taxon>
        <taxon>Ascomycota</taxon>
        <taxon>Pezizomycotina</taxon>
        <taxon>Sordariomycetes</taxon>
        <taxon>Sordariomycetidae</taxon>
        <taxon>Diaporthales</taxon>
        <taxon>Diaporthaceae</taxon>
        <taxon>Diaporthe</taxon>
    </lineage>
</organism>
<dbReference type="InterPro" id="IPR052979">
    <property type="entry name" value="Adenylate-forming_domain"/>
</dbReference>
<keyword evidence="1" id="KW-0596">Phosphopantetheine</keyword>
<dbReference type="Pfam" id="PF00501">
    <property type="entry name" value="AMP-binding"/>
    <property type="match status" value="1"/>
</dbReference>
<dbReference type="OrthoDB" id="3142841at2759"/>
<dbReference type="InterPro" id="IPR042099">
    <property type="entry name" value="ANL_N_sf"/>
</dbReference>
<reference evidence="5 6" key="2">
    <citation type="submission" date="2015-05" db="EMBL/GenBank/DDBJ databases">
        <authorList>
            <person name="Morales-Cruz A."/>
            <person name="Amrine K.C."/>
            <person name="Cantu D."/>
        </authorList>
    </citation>
    <scope>NUCLEOTIDE SEQUENCE [LARGE SCALE GENOMIC DNA]</scope>
    <source>
        <strain evidence="5">DA912</strain>
    </source>
</reference>
<dbReference type="Gene3D" id="3.30.300.30">
    <property type="match status" value="1"/>
</dbReference>
<dbReference type="Gene3D" id="3.40.50.12780">
    <property type="entry name" value="N-terminal domain of ligase-like"/>
    <property type="match status" value="1"/>
</dbReference>
<name>A0A0G2FUE8_9PEZI</name>
<dbReference type="InterPro" id="IPR000873">
    <property type="entry name" value="AMP-dep_synth/lig_dom"/>
</dbReference>
<evidence type="ECO:0000256" key="2">
    <source>
        <dbReference type="ARBA" id="ARBA00022553"/>
    </source>
</evidence>
<dbReference type="Proteomes" id="UP000034680">
    <property type="component" value="Unassembled WGS sequence"/>
</dbReference>
<dbReference type="EMBL" id="LCUC01000082">
    <property type="protein sequence ID" value="KKY37544.1"/>
    <property type="molecule type" value="Genomic_DNA"/>
</dbReference>
<feature type="transmembrane region" description="Helical" evidence="3">
    <location>
        <begin position="683"/>
        <end position="707"/>
    </location>
</feature>
<feature type="domain" description="AMP-dependent synthetase/ligase" evidence="4">
    <location>
        <begin position="37"/>
        <end position="386"/>
    </location>
</feature>
<evidence type="ECO:0000313" key="5">
    <source>
        <dbReference type="EMBL" id="KKY37544.1"/>
    </source>
</evidence>
<keyword evidence="3" id="KW-0472">Membrane</keyword>
<dbReference type="PROSITE" id="PS00455">
    <property type="entry name" value="AMP_BINDING"/>
    <property type="match status" value="1"/>
</dbReference>
<dbReference type="InterPro" id="IPR045851">
    <property type="entry name" value="AMP-bd_C_sf"/>
</dbReference>
<keyword evidence="3" id="KW-0812">Transmembrane</keyword>
<accession>A0A0G2FUE8</accession>
<evidence type="ECO:0000313" key="6">
    <source>
        <dbReference type="Proteomes" id="UP000034680"/>
    </source>
</evidence>
<evidence type="ECO:0000256" key="3">
    <source>
        <dbReference type="SAM" id="Phobius"/>
    </source>
</evidence>
<dbReference type="AlphaFoldDB" id="A0A0G2FUE8"/>
<dbReference type="NCBIfam" id="TIGR01733">
    <property type="entry name" value="AA-adenyl-dom"/>
    <property type="match status" value="1"/>
</dbReference>
<comment type="caution">
    <text evidence="5">The sequence shown here is derived from an EMBL/GenBank/DDBJ whole genome shotgun (WGS) entry which is preliminary data.</text>
</comment>
<dbReference type="PANTHER" id="PTHR33927">
    <property type="entry name" value="TRANSMEMBRANE PROTEIN"/>
    <property type="match status" value="1"/>
</dbReference>
<evidence type="ECO:0000259" key="4">
    <source>
        <dbReference type="Pfam" id="PF00501"/>
    </source>
</evidence>
<keyword evidence="6" id="KW-1185">Reference proteome</keyword>
<dbReference type="SUPFAM" id="SSF56801">
    <property type="entry name" value="Acetyl-CoA synthetase-like"/>
    <property type="match status" value="1"/>
</dbReference>
<protein>
    <submittedName>
        <fullName evidence="5">Putative surfactin synthetase subunit 3</fullName>
    </submittedName>
</protein>
<gene>
    <name evidence="5" type="ORF">UCDDA912_g02433</name>
</gene>
<dbReference type="STRING" id="1214573.A0A0G2FUE8"/>
<dbReference type="InterPro" id="IPR010071">
    <property type="entry name" value="AA_adenyl_dom"/>
</dbReference>
<evidence type="ECO:0000256" key="1">
    <source>
        <dbReference type="ARBA" id="ARBA00022450"/>
    </source>
</evidence>
<keyword evidence="2" id="KW-0597">Phosphoprotein</keyword>
<proteinExistence type="predicted"/>
<dbReference type="InterPro" id="IPR020845">
    <property type="entry name" value="AMP-binding_CS"/>
</dbReference>
<feature type="transmembrane region" description="Helical" evidence="3">
    <location>
        <begin position="719"/>
        <end position="740"/>
    </location>
</feature>
<feature type="transmembrane region" description="Helical" evidence="3">
    <location>
        <begin position="604"/>
        <end position="623"/>
    </location>
</feature>
<reference evidence="5 6" key="1">
    <citation type="submission" date="2015-05" db="EMBL/GenBank/DDBJ databases">
        <title>Distinctive expansion of gene families associated with plant cell wall degradation and secondary metabolism in the genomes of grapevine trunk pathogens.</title>
        <authorList>
            <person name="Lawrence D.P."/>
            <person name="Travadon R."/>
            <person name="Rolshausen P.E."/>
            <person name="Baumgartner K."/>
        </authorList>
    </citation>
    <scope>NUCLEOTIDE SEQUENCE [LARGE SCALE GENOMIC DNA]</scope>
    <source>
        <strain evidence="5">DA912</strain>
    </source>
</reference>
<dbReference type="PANTHER" id="PTHR33927:SF5">
    <property type="entry name" value="ENZYME, PUTATIVE (AFU_ORTHOLOGUE AFUA_8G01222)-RELATED"/>
    <property type="match status" value="1"/>
</dbReference>